<feature type="transmembrane region" description="Helical" evidence="6">
    <location>
        <begin position="207"/>
        <end position="230"/>
    </location>
</feature>
<keyword evidence="4 6" id="KW-1133">Transmembrane helix</keyword>
<proteinExistence type="inferred from homology"/>
<dbReference type="EMBL" id="CP045119">
    <property type="protein sequence ID" value="QIN82063.1"/>
    <property type="molecule type" value="Genomic_DNA"/>
</dbReference>
<evidence type="ECO:0000256" key="1">
    <source>
        <dbReference type="ARBA" id="ARBA00004141"/>
    </source>
</evidence>
<dbReference type="Pfam" id="PF01925">
    <property type="entry name" value="TauE"/>
    <property type="match status" value="1"/>
</dbReference>
<evidence type="ECO:0000313" key="7">
    <source>
        <dbReference type="EMBL" id="QIN82063.1"/>
    </source>
</evidence>
<comment type="subcellular location">
    <subcellularLocation>
        <location evidence="6">Cell membrane</location>
        <topology evidence="6">Multi-pass membrane protein</topology>
    </subcellularLocation>
    <subcellularLocation>
        <location evidence="1">Membrane</location>
        <topology evidence="1">Multi-pass membrane protein</topology>
    </subcellularLocation>
</comment>
<evidence type="ECO:0000256" key="4">
    <source>
        <dbReference type="ARBA" id="ARBA00022989"/>
    </source>
</evidence>
<evidence type="ECO:0000256" key="2">
    <source>
        <dbReference type="ARBA" id="ARBA00009142"/>
    </source>
</evidence>
<dbReference type="InterPro" id="IPR051598">
    <property type="entry name" value="TSUP/Inactive_protease-like"/>
</dbReference>
<dbReference type="PANTHER" id="PTHR43701">
    <property type="entry name" value="MEMBRANE TRANSPORTER PROTEIN MJ0441-RELATED"/>
    <property type="match status" value="1"/>
</dbReference>
<feature type="transmembrane region" description="Helical" evidence="6">
    <location>
        <begin position="106"/>
        <end position="125"/>
    </location>
</feature>
<dbReference type="KEGG" id="rub:GBA63_04970"/>
<feature type="transmembrane region" description="Helical" evidence="6">
    <location>
        <begin position="73"/>
        <end position="94"/>
    </location>
</feature>
<feature type="transmembrane region" description="Helical" evidence="6">
    <location>
        <begin position="237"/>
        <end position="255"/>
    </location>
</feature>
<dbReference type="InterPro" id="IPR002781">
    <property type="entry name" value="TM_pro_TauE-like"/>
</dbReference>
<dbReference type="AlphaFoldDB" id="A0A6G8Q6I4"/>
<dbReference type="PANTHER" id="PTHR43701:SF12">
    <property type="entry name" value="MEMBRANE TRANSPORTER PROTEIN YTNM-RELATED"/>
    <property type="match status" value="1"/>
</dbReference>
<reference evidence="7 8" key="1">
    <citation type="submission" date="2019-10" db="EMBL/GenBank/DDBJ databases">
        <title>Rubrobacter sp nov SCSIO 52090 isolated from a deep-sea sediment in the South China Sea.</title>
        <authorList>
            <person name="Chen R.W."/>
        </authorList>
    </citation>
    <scope>NUCLEOTIDE SEQUENCE [LARGE SCALE GENOMIC DNA]</scope>
    <source>
        <strain evidence="7 8">SCSIO 52909</strain>
    </source>
</reference>
<feature type="transmembrane region" description="Helical" evidence="6">
    <location>
        <begin position="267"/>
        <end position="287"/>
    </location>
</feature>
<feature type="transmembrane region" description="Helical" evidence="6">
    <location>
        <begin position="32"/>
        <end position="52"/>
    </location>
</feature>
<organism evidence="7 8">
    <name type="scientific">Rubrobacter tropicus</name>
    <dbReference type="NCBI Taxonomy" id="2653851"/>
    <lineage>
        <taxon>Bacteria</taxon>
        <taxon>Bacillati</taxon>
        <taxon>Actinomycetota</taxon>
        <taxon>Rubrobacteria</taxon>
        <taxon>Rubrobacterales</taxon>
        <taxon>Rubrobacteraceae</taxon>
        <taxon>Rubrobacter</taxon>
    </lineage>
</organism>
<dbReference type="GO" id="GO:0005886">
    <property type="term" value="C:plasma membrane"/>
    <property type="evidence" value="ECO:0007669"/>
    <property type="project" value="UniProtKB-SubCell"/>
</dbReference>
<evidence type="ECO:0000313" key="8">
    <source>
        <dbReference type="Proteomes" id="UP000501452"/>
    </source>
</evidence>
<sequence>MRTFILLALAGLGAQLVDGSLGMAYGVSSTTLLLFVGVAPALASAAVHIAEVGTTAVSGISHASFGNVDWSKIVWMAVPGGIGAFAGAYLLVYASTAEATSGLVEPLVAIILFSLGVYVLSRFAFRRHERPVSVRPVSRKFLSPLGLVAGFLDAFGGGGWGPISTPTLLSSGRMEPRKVIGTVDTSEFVVALCASLGFLFSLSFAEIPWQVVGALFAGGIVAAPIAAWIVKKLPTRILGTAVGGVILLVNMQTFFEAIGLTGVMASIGYVLILGVWIAAIVFAISAIRRDRAIGAEGQPA</sequence>
<keyword evidence="3 6" id="KW-0812">Transmembrane</keyword>
<evidence type="ECO:0000256" key="5">
    <source>
        <dbReference type="ARBA" id="ARBA00023136"/>
    </source>
</evidence>
<dbReference type="Proteomes" id="UP000501452">
    <property type="component" value="Chromosome"/>
</dbReference>
<name>A0A6G8Q6I4_9ACTN</name>
<keyword evidence="8" id="KW-1185">Reference proteome</keyword>
<evidence type="ECO:0000256" key="3">
    <source>
        <dbReference type="ARBA" id="ARBA00022692"/>
    </source>
</evidence>
<protein>
    <recommendedName>
        <fullName evidence="6">Probable membrane transporter protein</fullName>
    </recommendedName>
</protein>
<keyword evidence="6" id="KW-1003">Cell membrane</keyword>
<evidence type="ECO:0000256" key="6">
    <source>
        <dbReference type="RuleBase" id="RU363041"/>
    </source>
</evidence>
<keyword evidence="5 6" id="KW-0472">Membrane</keyword>
<dbReference type="RefSeq" id="WP_166174029.1">
    <property type="nucleotide sequence ID" value="NZ_CP045119.1"/>
</dbReference>
<accession>A0A6G8Q6I4</accession>
<gene>
    <name evidence="7" type="ORF">GBA63_04970</name>
</gene>
<comment type="similarity">
    <text evidence="2 6">Belongs to the 4-toluene sulfonate uptake permease (TSUP) (TC 2.A.102) family.</text>
</comment>